<dbReference type="AlphaFoldDB" id="A0AAV7QWS7"/>
<proteinExistence type="predicted"/>
<reference evidence="1" key="1">
    <citation type="journal article" date="2022" name="bioRxiv">
        <title>Sequencing and chromosome-scale assembly of the giantPleurodeles waltlgenome.</title>
        <authorList>
            <person name="Brown T."/>
            <person name="Elewa A."/>
            <person name="Iarovenko S."/>
            <person name="Subramanian E."/>
            <person name="Araus A.J."/>
            <person name="Petzold A."/>
            <person name="Susuki M."/>
            <person name="Suzuki K.-i.T."/>
            <person name="Hayashi T."/>
            <person name="Toyoda A."/>
            <person name="Oliveira C."/>
            <person name="Osipova E."/>
            <person name="Leigh N.D."/>
            <person name="Simon A."/>
            <person name="Yun M.H."/>
        </authorList>
    </citation>
    <scope>NUCLEOTIDE SEQUENCE</scope>
    <source>
        <strain evidence="1">20211129_DDA</strain>
        <tissue evidence="1">Liver</tissue>
    </source>
</reference>
<evidence type="ECO:0000313" key="2">
    <source>
        <dbReference type="Proteomes" id="UP001066276"/>
    </source>
</evidence>
<comment type="caution">
    <text evidence="1">The sequence shown here is derived from an EMBL/GenBank/DDBJ whole genome shotgun (WGS) entry which is preliminary data.</text>
</comment>
<accession>A0AAV7QWS7</accession>
<keyword evidence="2" id="KW-1185">Reference proteome</keyword>
<evidence type="ECO:0000313" key="1">
    <source>
        <dbReference type="EMBL" id="KAJ1144987.1"/>
    </source>
</evidence>
<dbReference type="EMBL" id="JANPWB010000010">
    <property type="protein sequence ID" value="KAJ1144987.1"/>
    <property type="molecule type" value="Genomic_DNA"/>
</dbReference>
<protein>
    <submittedName>
        <fullName evidence="1">Uncharacterized protein</fullName>
    </submittedName>
</protein>
<name>A0AAV7QWS7_PLEWA</name>
<gene>
    <name evidence="1" type="ORF">NDU88_011279</name>
</gene>
<dbReference type="Proteomes" id="UP001066276">
    <property type="component" value="Chromosome 6"/>
</dbReference>
<sequence>MVAEGGRCPEPWCHRTGVAGRGANFPGPSGTRTGLKLEAVAPLEAATMRPIQINKMDKYATTMQSLEMVADVKEQPAGSKPLLGATMAAIKDLKTSLEPKLDAITIDVNLLQADLKKMA</sequence>
<organism evidence="1 2">
    <name type="scientific">Pleurodeles waltl</name>
    <name type="common">Iberian ribbed newt</name>
    <dbReference type="NCBI Taxonomy" id="8319"/>
    <lineage>
        <taxon>Eukaryota</taxon>
        <taxon>Metazoa</taxon>
        <taxon>Chordata</taxon>
        <taxon>Craniata</taxon>
        <taxon>Vertebrata</taxon>
        <taxon>Euteleostomi</taxon>
        <taxon>Amphibia</taxon>
        <taxon>Batrachia</taxon>
        <taxon>Caudata</taxon>
        <taxon>Salamandroidea</taxon>
        <taxon>Salamandridae</taxon>
        <taxon>Pleurodelinae</taxon>
        <taxon>Pleurodeles</taxon>
    </lineage>
</organism>